<feature type="transmembrane region" description="Helical" evidence="1">
    <location>
        <begin position="100"/>
        <end position="122"/>
    </location>
</feature>
<proteinExistence type="predicted"/>
<evidence type="ECO:0000256" key="1">
    <source>
        <dbReference type="SAM" id="Phobius"/>
    </source>
</evidence>
<dbReference type="EMBL" id="JBBUTH010000011">
    <property type="protein sequence ID" value="MEK8053154.1"/>
    <property type="molecule type" value="Genomic_DNA"/>
</dbReference>
<evidence type="ECO:0000313" key="2">
    <source>
        <dbReference type="EMBL" id="MEK8053154.1"/>
    </source>
</evidence>
<keyword evidence="3" id="KW-1185">Reference proteome</keyword>
<evidence type="ECO:0000313" key="3">
    <source>
        <dbReference type="Proteomes" id="UP001365405"/>
    </source>
</evidence>
<protein>
    <recommendedName>
        <fullName evidence="4">Metallophosphoesterase</fullName>
    </recommendedName>
</protein>
<evidence type="ECO:0008006" key="4">
    <source>
        <dbReference type="Google" id="ProtNLM"/>
    </source>
</evidence>
<accession>A0ABU9CMV0</accession>
<name>A0ABU9CMV0_9BURK</name>
<keyword evidence="1" id="KW-1133">Transmembrane helix</keyword>
<reference evidence="2 3" key="1">
    <citation type="submission" date="2024-04" db="EMBL/GenBank/DDBJ databases">
        <title>Novel species of the genus Ideonella isolated from streams.</title>
        <authorList>
            <person name="Lu H."/>
        </authorList>
    </citation>
    <scope>NUCLEOTIDE SEQUENCE [LARGE SCALE GENOMIC DNA]</scope>
    <source>
        <strain evidence="2 3">DXS22W</strain>
    </source>
</reference>
<keyword evidence="1" id="KW-0472">Membrane</keyword>
<feature type="transmembrane region" description="Helical" evidence="1">
    <location>
        <begin position="51"/>
        <end position="80"/>
    </location>
</feature>
<sequence length="138" mass="14905">MARLLLLIAVLLLALGLSWLLARQVQRFVRFLNQRFALLVLSVGRHGAVAGLWLAMHCIFLFLGKTMFCIAFAFAGYLVLGIVGRAARDRSIRLHEVVAALRAGSGAALVAAAMWSGLRILWLLQDPAAPPAATQLAS</sequence>
<keyword evidence="1" id="KW-0812">Transmembrane</keyword>
<comment type="caution">
    <text evidence="2">The sequence shown here is derived from an EMBL/GenBank/DDBJ whole genome shotgun (WGS) entry which is preliminary data.</text>
</comment>
<organism evidence="2 3">
    <name type="scientific">Pseudaquabacterium inlustre</name>
    <dbReference type="NCBI Taxonomy" id="2984192"/>
    <lineage>
        <taxon>Bacteria</taxon>
        <taxon>Pseudomonadati</taxon>
        <taxon>Pseudomonadota</taxon>
        <taxon>Betaproteobacteria</taxon>
        <taxon>Burkholderiales</taxon>
        <taxon>Sphaerotilaceae</taxon>
        <taxon>Pseudaquabacterium</taxon>
    </lineage>
</organism>
<gene>
    <name evidence="2" type="ORF">AACH10_23065</name>
</gene>
<dbReference type="Proteomes" id="UP001365405">
    <property type="component" value="Unassembled WGS sequence"/>
</dbReference>
<dbReference type="RefSeq" id="WP_341412900.1">
    <property type="nucleotide sequence ID" value="NZ_JBBUTH010000011.1"/>
</dbReference>